<name>D2W1J3_NAEGR</name>
<dbReference type="InterPro" id="IPR016137">
    <property type="entry name" value="RGS"/>
</dbReference>
<dbReference type="EMBL" id="GG738922">
    <property type="protein sequence ID" value="EFC37054.1"/>
    <property type="molecule type" value="Genomic_DNA"/>
</dbReference>
<dbReference type="PANTHER" id="PTHR46967">
    <property type="entry name" value="INSULIN-LIKE GROWTH FACTOR BINDING PROTEIN,N-TERMINAL"/>
    <property type="match status" value="1"/>
</dbReference>
<evidence type="ECO:0000313" key="13">
    <source>
        <dbReference type="EMBL" id="EFC37054.1"/>
    </source>
</evidence>
<dbReference type="InterPro" id="IPR009030">
    <property type="entry name" value="Growth_fac_rcpt_cys_sf"/>
</dbReference>
<accession>D2W1J3</accession>
<evidence type="ECO:0000256" key="4">
    <source>
        <dbReference type="ARBA" id="ARBA00022989"/>
    </source>
</evidence>
<gene>
    <name evidence="13" type="ORF">NAEGRDRAFT_75241</name>
</gene>
<keyword evidence="9" id="KW-0732">Signal</keyword>
<feature type="signal peptide" evidence="9">
    <location>
        <begin position="1"/>
        <end position="25"/>
    </location>
</feature>
<dbReference type="eggNOG" id="KOG1217">
    <property type="taxonomic scope" value="Eukaryota"/>
</dbReference>
<feature type="chain" id="PRO_5003038793" evidence="9">
    <location>
        <begin position="26"/>
        <end position="2065"/>
    </location>
</feature>
<keyword evidence="6 7" id="KW-1015">Disulfide bond</keyword>
<feature type="transmembrane region" description="Helical" evidence="8">
    <location>
        <begin position="1619"/>
        <end position="1642"/>
    </location>
</feature>
<dbReference type="Pfam" id="PF00615">
    <property type="entry name" value="RGS"/>
    <property type="match status" value="1"/>
</dbReference>
<proteinExistence type="predicted"/>
<feature type="domain" description="EGF-like" evidence="10">
    <location>
        <begin position="895"/>
        <end position="929"/>
    </location>
</feature>
<dbReference type="SMART" id="SM01411">
    <property type="entry name" value="Ephrin_rec_like"/>
    <property type="match status" value="17"/>
</dbReference>
<evidence type="ECO:0000256" key="5">
    <source>
        <dbReference type="ARBA" id="ARBA00023136"/>
    </source>
</evidence>
<dbReference type="Gene3D" id="1.10.167.10">
    <property type="entry name" value="Regulator of G-protein Signalling 4, domain 2"/>
    <property type="match status" value="1"/>
</dbReference>
<dbReference type="VEuPathDB" id="AmoebaDB:NAEGRDRAFT_75241"/>
<evidence type="ECO:0000256" key="6">
    <source>
        <dbReference type="ARBA" id="ARBA00023157"/>
    </source>
</evidence>
<dbReference type="PROSITE" id="PS01186">
    <property type="entry name" value="EGF_2"/>
    <property type="match status" value="1"/>
</dbReference>
<feature type="transmembrane region" description="Helical" evidence="8">
    <location>
        <begin position="1878"/>
        <end position="1897"/>
    </location>
</feature>
<organism evidence="14">
    <name type="scientific">Naegleria gruberi</name>
    <name type="common">Amoeba</name>
    <dbReference type="NCBI Taxonomy" id="5762"/>
    <lineage>
        <taxon>Eukaryota</taxon>
        <taxon>Discoba</taxon>
        <taxon>Heterolobosea</taxon>
        <taxon>Tetramitia</taxon>
        <taxon>Eutetramitia</taxon>
        <taxon>Vahlkampfiidae</taxon>
        <taxon>Naegleria</taxon>
    </lineage>
</organism>
<reference evidence="13 14" key="1">
    <citation type="journal article" date="2010" name="Cell">
        <title>The genome of Naegleria gruberi illuminates early eukaryotic versatility.</title>
        <authorList>
            <person name="Fritz-Laylin L.K."/>
            <person name="Prochnik S.E."/>
            <person name="Ginger M.L."/>
            <person name="Dacks J.B."/>
            <person name="Carpenter M.L."/>
            <person name="Field M.C."/>
            <person name="Kuo A."/>
            <person name="Paredez A."/>
            <person name="Chapman J."/>
            <person name="Pham J."/>
            <person name="Shu S."/>
            <person name="Neupane R."/>
            <person name="Cipriano M."/>
            <person name="Mancuso J."/>
            <person name="Tu H."/>
            <person name="Salamov A."/>
            <person name="Lindquist E."/>
            <person name="Shapiro H."/>
            <person name="Lucas S."/>
            <person name="Grigoriev I.V."/>
            <person name="Cande W.Z."/>
            <person name="Fulton C."/>
            <person name="Rokhsar D.S."/>
            <person name="Dawson S.C."/>
        </authorList>
    </citation>
    <scope>NUCLEOTIDE SEQUENCE [LARGE SCALE GENOMIC DNA]</scope>
    <source>
        <strain evidence="13 14">NEG-M</strain>
    </source>
</reference>
<evidence type="ECO:0000259" key="12">
    <source>
        <dbReference type="PROSITE" id="PS50221"/>
    </source>
</evidence>
<keyword evidence="3 8" id="KW-0812">Transmembrane</keyword>
<dbReference type="SUPFAM" id="SSF48097">
    <property type="entry name" value="Regulator of G-protein signaling, RGS"/>
    <property type="match status" value="1"/>
</dbReference>
<keyword evidence="14" id="KW-1185">Reference proteome</keyword>
<evidence type="ECO:0000259" key="11">
    <source>
        <dbReference type="PROSITE" id="PS50132"/>
    </source>
</evidence>
<dbReference type="GeneID" id="8856651"/>
<evidence type="ECO:0000256" key="2">
    <source>
        <dbReference type="ARBA" id="ARBA00022475"/>
    </source>
</evidence>
<comment type="caution">
    <text evidence="7">Lacks conserved residue(s) required for the propagation of feature annotation.</text>
</comment>
<feature type="transmembrane region" description="Helical" evidence="8">
    <location>
        <begin position="1583"/>
        <end position="1607"/>
    </location>
</feature>
<dbReference type="InterPro" id="IPR036305">
    <property type="entry name" value="RGS_sf"/>
</dbReference>
<dbReference type="SMART" id="SM00315">
    <property type="entry name" value="RGS"/>
    <property type="match status" value="1"/>
</dbReference>
<dbReference type="PROSITE" id="PS00022">
    <property type="entry name" value="EGF_1"/>
    <property type="match status" value="1"/>
</dbReference>
<dbReference type="PROSITE" id="PS50132">
    <property type="entry name" value="RGS"/>
    <property type="match status" value="1"/>
</dbReference>
<feature type="transmembrane region" description="Helical" evidence="8">
    <location>
        <begin position="1720"/>
        <end position="1740"/>
    </location>
</feature>
<dbReference type="InterPro" id="IPR000203">
    <property type="entry name" value="GPS"/>
</dbReference>
<dbReference type="OrthoDB" id="439917at2759"/>
<dbReference type="OMA" id="EANTHGL"/>
<dbReference type="SUPFAM" id="SSF57184">
    <property type="entry name" value="Growth factor receptor domain"/>
    <property type="match status" value="5"/>
</dbReference>
<dbReference type="InterPro" id="IPR000742">
    <property type="entry name" value="EGF"/>
</dbReference>
<keyword evidence="7" id="KW-0245">EGF-like domain</keyword>
<evidence type="ECO:0000256" key="1">
    <source>
        <dbReference type="ARBA" id="ARBA00004236"/>
    </source>
</evidence>
<dbReference type="STRING" id="5762.D2W1J3"/>
<evidence type="ECO:0000256" key="8">
    <source>
        <dbReference type="SAM" id="Phobius"/>
    </source>
</evidence>
<evidence type="ECO:0000313" key="14">
    <source>
        <dbReference type="Proteomes" id="UP000006671"/>
    </source>
</evidence>
<dbReference type="Proteomes" id="UP000006671">
    <property type="component" value="Unassembled WGS sequence"/>
</dbReference>
<dbReference type="InterPro" id="IPR057244">
    <property type="entry name" value="GAIN_B"/>
</dbReference>
<comment type="subcellular location">
    <subcellularLocation>
        <location evidence="1">Cell membrane</location>
    </subcellularLocation>
</comment>
<feature type="disulfide bond" evidence="7">
    <location>
        <begin position="919"/>
        <end position="928"/>
    </location>
</feature>
<dbReference type="InterPro" id="IPR044926">
    <property type="entry name" value="RGS_subdomain_2"/>
</dbReference>
<keyword evidence="5 8" id="KW-0472">Membrane</keyword>
<sequence>MSNKFIRDWLACVVILFLLCSVSNAGSLAIVCIPGEYISGSACLDCPGGTYSSGMTTSCSDCSAGYYSEVGSTSSDCSICAAGTYSNNRASSCTNCAGGTYSAGGASSCTSCSAGYYSSAGSSSCYQCGAGTYSTGGASSCTNCAAGYYSSTVGATSSSVCLMCSAGTYSTISVAGGASSCTSCSAGYYSSAGASSCSQCGAGTYSAVSSSSCTNCAAGSYSSAGSSSCTSCSAGYRSSAGSSSCSQCGAGTYSAGGASSCTSCSAGYYSSAGSSSCSQCGAGTYSAGGASSCTNCGAGTYSSTVGGTSSSVCLNCVAGTYSTISGATSATVCQNCNAGSFSTGGSSSCTNCAAGYYSASGSSSCSQCGAGTYSTGGSSSCASCAAGSYSSAGSSSCTSCSAGYYSNPGSSSCSQCGAGTYSSTGSSSCTSCSAGYYSNSGSSSCSQCGAGTYSTGGSSGCTSCSAGYYSSAGSSSCSQCGAGTYSTGGASSCTSCLAGYYSSAGSSSCSQCGAGTYSTGGSSSCTNCGAGTYSSTPGATNAGVCLTCSAGYYSSVGASSCSKCSAGTYSSSGSSSCTNCAAGYYSTSGSSSCSQCGAGTYSTGGSSSCTSCSAGYYSSAGSSSCSQCGAGTYSSTGSSSCTSCSAGYYSTSGSSSCSQCGAGTYSTGGSSSCTICSAGYRSSAGSSSCSQCGAGTFSTGGSSSCANCTAGSYSSVGSSNCTSCLAGYYSSTGSSSCSQCGAGTYSTSASSNCSSCGAGSYSSAGASSCSQCGAGTYSAGGASSCTNCGAGTYSSTVGGTNSSVCLNCVAGTYSFETGAASANVCQSCRAGTYSSMGSSNCTNCTPGFYSTTVNATSSATCIPCSAGTFSNSTGASYCFQCPEGTNSASGSSLCNSFSCFQYNNCSGNGVCVSNNTCSCFEGFDGLNCNISLPFSINLNSSYVTLSTTKIFTVLVVGNYSDIIRYDVFCMNCSFLNFTTSNNLITIDMTGQNIGKFTLMVVATMNNSRISAPSSLIVEIVPLINPPSTGKFGFLSIPKIVERNNPKLDVIISNLTDVDESFVGNCGLQTMCSFKLTTYLVEQTESSSLTLWTQSQVVVGSNKYTTIFFTPLVSLNPSLTFTTVNSTTLLLYMTLESSNGNNSYSTAIPIVDSAFAPTNINFTSMPQSGPAIQQIFSISSSPWNAPLQIQPLFYSYGIYLSDTQQYIQLSPFTQSTQAYIPLPYLSDGPVSVAIFVKNSLGNIISKVLGQVTVIKSIGNVDYLNLTDTQLAVSVFDQSSQLTTSDISTIIRRIDIGSNPDSPLLYLNTLVLNNILDGSQLGLLSNKLYHFLNNSAASYEQEMVNFGFVKSKLSEEALNSTFSIISTIISNSTFDGLLTSFSQLVIQSSIPKVVSDSDMTFISYSSNFAKASLVSFVLPSTNYGYNSNSYFVSPTGMNFSVTLNFTEITSIGEANTHGLSIITFSNNSKLDNYSISNQMLSNVADFKYFLNNSYVKLRNLNNPIILKFDVQSEVIGNISNPSLISCMYWDETFSIWSTEGCTLVGWSNSSVFCGCNHTTSFATFIDYNLSSIATIGEKTQVSGLFIAQIFFGCLFAVISFVMLILLVIFRKHQPVSSRLITPYMGMIALLVECISIFIIQRSVLVDYLWNNNIDWSSGTNAPNVIANITLIIVNSLNITAIFCYVWQTIRYEVMKYLYDLISKRTDNHPTGMKVLRRFVSQTLFISLTAICLTLNIAYWLLWVILRRTEAISATAFTQITSISYTVIIFVFSAIISVTTIVDVIAALIGQDIYFKRKVHSNNKILKESTSSLEMQLALAPHPKNKFFHTDAPLYFRTEMIAYVICFALMIVQQVTGLSVYSNSDAIVNIEIVNLVFQLLYYISFIGVFGGFSLTVLLIYRKKSKKSSHDASELNEIINEVIGLQLFEVFCESEFSTENLYLYQLLKENENINSEANIMKLSTFVRTIFELFIQRNSKYEVNIPSSVSTNFKHLINILESTNIELQQDETNSPLKLKSKEVFSDLLDQILLNLEDTFSRFVTLDVYERYKEKKDWKTNMLAQSNISVQ</sequence>
<dbReference type="PROSITE" id="PS50026">
    <property type="entry name" value="EGF_3"/>
    <property type="match status" value="1"/>
</dbReference>
<dbReference type="GO" id="GO:0005886">
    <property type="term" value="C:plasma membrane"/>
    <property type="evidence" value="ECO:0007669"/>
    <property type="project" value="UniProtKB-SubCell"/>
</dbReference>
<dbReference type="PANTHER" id="PTHR46967:SF1">
    <property type="entry name" value="KERATIN-ASSOCIATED PROTEIN 16-1-LIKE"/>
    <property type="match status" value="1"/>
</dbReference>
<feature type="transmembrane region" description="Helical" evidence="8">
    <location>
        <begin position="1760"/>
        <end position="1786"/>
    </location>
</feature>
<dbReference type="RefSeq" id="XP_002669798.1">
    <property type="nucleotide sequence ID" value="XM_002669752.1"/>
</dbReference>
<feature type="transmembrane region" description="Helical" evidence="8">
    <location>
        <begin position="1837"/>
        <end position="1858"/>
    </location>
</feature>
<protein>
    <submittedName>
        <fullName evidence="13">Predicted protein</fullName>
    </submittedName>
</protein>
<dbReference type="Gene3D" id="2.10.50.10">
    <property type="entry name" value="Tumor Necrosis Factor Receptor, subunit A, domain 2"/>
    <property type="match status" value="11"/>
</dbReference>
<dbReference type="SMART" id="SM00303">
    <property type="entry name" value="GPS"/>
    <property type="match status" value="1"/>
</dbReference>
<feature type="domain" description="GAIN-B" evidence="12">
    <location>
        <begin position="1389"/>
        <end position="1569"/>
    </location>
</feature>
<dbReference type="InterPro" id="IPR006212">
    <property type="entry name" value="Furin_repeat"/>
</dbReference>
<dbReference type="InParanoid" id="D2W1J3"/>
<feature type="domain" description="RGS" evidence="11">
    <location>
        <begin position="1910"/>
        <end position="2047"/>
    </location>
</feature>
<dbReference type="Pfam" id="PF07699">
    <property type="entry name" value="Ephrin_rec_like"/>
    <property type="match status" value="1"/>
</dbReference>
<evidence type="ECO:0000259" key="10">
    <source>
        <dbReference type="PROSITE" id="PS50026"/>
    </source>
</evidence>
<evidence type="ECO:0000256" key="3">
    <source>
        <dbReference type="ARBA" id="ARBA00022692"/>
    </source>
</evidence>
<dbReference type="InterPro" id="IPR011641">
    <property type="entry name" value="Tyr-kin_ephrin_A/B_rcpt-like"/>
</dbReference>
<dbReference type="SMART" id="SM00261">
    <property type="entry name" value="FU"/>
    <property type="match status" value="10"/>
</dbReference>
<keyword evidence="2" id="KW-1003">Cell membrane</keyword>
<keyword evidence="4 8" id="KW-1133">Transmembrane helix</keyword>
<evidence type="ECO:0000256" key="7">
    <source>
        <dbReference type="PROSITE-ProRule" id="PRU00076"/>
    </source>
</evidence>
<feature type="transmembrane region" description="Helical" evidence="8">
    <location>
        <begin position="1662"/>
        <end position="1684"/>
    </location>
</feature>
<dbReference type="PROSITE" id="PS50221">
    <property type="entry name" value="GAIN_B"/>
    <property type="match status" value="1"/>
</dbReference>
<dbReference type="KEGG" id="ngr:NAEGRDRAFT_75241"/>
<evidence type="ECO:0000256" key="9">
    <source>
        <dbReference type="SAM" id="SignalP"/>
    </source>
</evidence>